<dbReference type="Gene3D" id="3.40.50.10810">
    <property type="entry name" value="Tandem AAA-ATPase domain"/>
    <property type="match status" value="1"/>
</dbReference>
<dbReference type="InterPro" id="IPR022138">
    <property type="entry name" value="DUF3670"/>
</dbReference>
<dbReference type="PROSITE" id="PS51192">
    <property type="entry name" value="HELICASE_ATP_BIND_1"/>
    <property type="match status" value="1"/>
</dbReference>
<dbReference type="GO" id="GO:0016787">
    <property type="term" value="F:hydrolase activity"/>
    <property type="evidence" value="ECO:0007669"/>
    <property type="project" value="UniProtKB-KW"/>
</dbReference>
<proteinExistence type="predicted"/>
<dbReference type="AlphaFoldDB" id="A0A243QD71"/>
<dbReference type="CDD" id="cd18012">
    <property type="entry name" value="DEXQc_arch_SWI2_SNF2"/>
    <property type="match status" value="1"/>
</dbReference>
<dbReference type="OrthoDB" id="9760715at2"/>
<accession>A0A243QD71</accession>
<reference evidence="5 6" key="1">
    <citation type="submission" date="2017-05" db="EMBL/GenBank/DDBJ databases">
        <title>Biotechnological potential of actinobacteria isolated from South African environments.</title>
        <authorList>
            <person name="Le Roes-Hill M."/>
            <person name="Prins A."/>
            <person name="Durrell K.A."/>
        </authorList>
    </citation>
    <scope>NUCLEOTIDE SEQUENCE [LARGE SCALE GENOMIC DNA]</scope>
    <source>
        <strain evidence="5">BS2</strain>
    </source>
</reference>
<dbReference type="SMART" id="SM00490">
    <property type="entry name" value="HELICc"/>
    <property type="match status" value="1"/>
</dbReference>
<evidence type="ECO:0000256" key="1">
    <source>
        <dbReference type="ARBA" id="ARBA00022801"/>
    </source>
</evidence>
<keyword evidence="5" id="KW-0347">Helicase</keyword>
<keyword evidence="1" id="KW-0378">Hydrolase</keyword>
<dbReference type="CDD" id="cd18793">
    <property type="entry name" value="SF2_C_SNF"/>
    <property type="match status" value="1"/>
</dbReference>
<keyword evidence="6" id="KW-1185">Reference proteome</keyword>
<dbReference type="PANTHER" id="PTHR10799">
    <property type="entry name" value="SNF2/RAD54 HELICASE FAMILY"/>
    <property type="match status" value="1"/>
</dbReference>
<dbReference type="GO" id="GO:0005524">
    <property type="term" value="F:ATP binding"/>
    <property type="evidence" value="ECO:0007669"/>
    <property type="project" value="InterPro"/>
</dbReference>
<dbReference type="STRING" id="417102.CA982_06650"/>
<dbReference type="Pfam" id="PF00271">
    <property type="entry name" value="Helicase_C"/>
    <property type="match status" value="1"/>
</dbReference>
<dbReference type="InterPro" id="IPR049730">
    <property type="entry name" value="SNF2/RAD54-like_C"/>
</dbReference>
<name>A0A243QD71_9ACTN</name>
<dbReference type="InterPro" id="IPR038718">
    <property type="entry name" value="SNF2-like_sf"/>
</dbReference>
<protein>
    <submittedName>
        <fullName evidence="5">ATP-dependent helicase</fullName>
    </submittedName>
</protein>
<evidence type="ECO:0000259" key="4">
    <source>
        <dbReference type="PROSITE" id="PS51194"/>
    </source>
</evidence>
<keyword evidence="5" id="KW-0067">ATP-binding</keyword>
<keyword evidence="5" id="KW-0547">Nucleotide-binding</keyword>
<feature type="domain" description="Helicase ATP-binding" evidence="3">
    <location>
        <begin position="527"/>
        <end position="696"/>
    </location>
</feature>
<dbReference type="SUPFAM" id="SSF52540">
    <property type="entry name" value="P-loop containing nucleoside triphosphate hydrolases"/>
    <property type="match status" value="2"/>
</dbReference>
<dbReference type="RefSeq" id="WP_086534553.1">
    <property type="nucleotide sequence ID" value="NZ_NGFO01000006.1"/>
</dbReference>
<comment type="caution">
    <text evidence="5">The sequence shown here is derived from an EMBL/GenBank/DDBJ whole genome shotgun (WGS) entry which is preliminary data.</text>
</comment>
<dbReference type="Pfam" id="PF00176">
    <property type="entry name" value="SNF2-rel_dom"/>
    <property type="match status" value="1"/>
</dbReference>
<evidence type="ECO:0000313" key="5">
    <source>
        <dbReference type="EMBL" id="OUC79573.1"/>
    </source>
</evidence>
<gene>
    <name evidence="5" type="ORF">CA982_06650</name>
</gene>
<evidence type="ECO:0000259" key="3">
    <source>
        <dbReference type="PROSITE" id="PS51192"/>
    </source>
</evidence>
<dbReference type="InterPro" id="IPR014001">
    <property type="entry name" value="Helicase_ATP-bd"/>
</dbReference>
<dbReference type="PROSITE" id="PS51194">
    <property type="entry name" value="HELICASE_CTER"/>
    <property type="match status" value="1"/>
</dbReference>
<dbReference type="GO" id="GO:0004386">
    <property type="term" value="F:helicase activity"/>
    <property type="evidence" value="ECO:0007669"/>
    <property type="project" value="UniProtKB-KW"/>
</dbReference>
<dbReference type="InterPro" id="IPR000330">
    <property type="entry name" value="SNF2_N"/>
</dbReference>
<dbReference type="InterPro" id="IPR027417">
    <property type="entry name" value="P-loop_NTPase"/>
</dbReference>
<evidence type="ECO:0000313" key="6">
    <source>
        <dbReference type="Proteomes" id="UP000194632"/>
    </source>
</evidence>
<feature type="domain" description="Helicase C-terminal" evidence="4">
    <location>
        <begin position="827"/>
        <end position="983"/>
    </location>
</feature>
<sequence>MPHDSPFSGQTPPDSAPKPHLAEPLHALWRPGVGMAVWIDGDLSDLPPPLRDVLDSRRFRSEIPVVDADDRRQFVRAATLGMTSAVTLLDASRSVPVSGDVRWYRYLLDGVRSFVRSGTVVPSVLQVAGEWMVRWVAVATPTWRSWHAVVVGSAPDALLHNGSAAALDDFLAELVDHECRSAIARSAARLGEPRPASPIVRALLPDADPRPPSSPERLAAAAGGWSRWNSGAPRDDRSLIFRLHEPEYDDLAESRWDDAWDDDTFDVPSRSEVAESSRWRLQVCRRSIDGQVEPVAPHRLDAHELDALTTELATAVREFPDLGRADPDRGSLDFLLPTDVAEELFATGAAALGVAGIPVLLPRTIAEVRPSLTLRALAPPGGGAPAAMVGLREIREFEWRLALGDTPDAITLTDADLDELSGQKGDLVRVRGVWMRAEGSALSRAAAFVAAQRALAATEPPSDFGELFNLVTGESDRLPVPVSRVEGLSWLDDVADGGTLRPESVTPPAELAATLRPYQQRGLDWLAHLSTLGVGGVLADDMGLGKTLQIIALECHERSGRSGPPAAEPPKPTLVVCPMSLVGNWAREFARFAPALRVAIHHGPSRESGVAFAGIRDSADVVVTTFAIAARDHELLSARPWHRIVVDEAQHLKNVNTIAAKAVRTVPADHRVALTGTPVENRLEDLRAVIDLVNPGLLGSASVFRARYAEPIERDRDPAALRRLSAITRPFILRREKSDPAIAADLPEKADFAVRANLTVEQAALYRAVIDELMTALRDKQQRTLRRRNVLAALTRLKQVCNHPAHYLADGTDLVRDGEHRSGKVELLDDIVSTVADEGDRALVFTQFAAFGDMLSSWLSAEFGTEIPLLHGGLGRTERDRMVADFQSDDGPPILLATLKAGGTGLNLTAANNVIHVDRWWNPAVEDQATDRAYRIGQDQKVSVHRFVCVGTIEERIDDMIAKKRELSRLTVAAGENWVSDLADDELFELFRLREEAVSE</sequence>
<dbReference type="InterPro" id="IPR001650">
    <property type="entry name" value="Helicase_C-like"/>
</dbReference>
<feature type="region of interest" description="Disordered" evidence="2">
    <location>
        <begin position="1"/>
        <end position="21"/>
    </location>
</feature>
<dbReference type="Proteomes" id="UP000194632">
    <property type="component" value="Unassembled WGS sequence"/>
</dbReference>
<dbReference type="EMBL" id="NGFO01000006">
    <property type="protein sequence ID" value="OUC79573.1"/>
    <property type="molecule type" value="Genomic_DNA"/>
</dbReference>
<dbReference type="Gene3D" id="3.40.50.300">
    <property type="entry name" value="P-loop containing nucleotide triphosphate hydrolases"/>
    <property type="match status" value="1"/>
</dbReference>
<dbReference type="SMART" id="SM00487">
    <property type="entry name" value="DEXDc"/>
    <property type="match status" value="1"/>
</dbReference>
<dbReference type="Pfam" id="PF12419">
    <property type="entry name" value="DUF3670"/>
    <property type="match status" value="1"/>
</dbReference>
<evidence type="ECO:0000256" key="2">
    <source>
        <dbReference type="SAM" id="MobiDB-lite"/>
    </source>
</evidence>
<organism evidence="5 6">
    <name type="scientific">Gordonia lacunae</name>
    <dbReference type="NCBI Taxonomy" id="417102"/>
    <lineage>
        <taxon>Bacteria</taxon>
        <taxon>Bacillati</taxon>
        <taxon>Actinomycetota</taxon>
        <taxon>Actinomycetes</taxon>
        <taxon>Mycobacteriales</taxon>
        <taxon>Gordoniaceae</taxon>
        <taxon>Gordonia</taxon>
    </lineage>
</organism>